<protein>
    <recommendedName>
        <fullName evidence="5">Autotransporter domain-containing protein</fullName>
    </recommendedName>
</protein>
<evidence type="ECO:0008006" key="5">
    <source>
        <dbReference type="Google" id="ProtNLM"/>
    </source>
</evidence>
<feature type="region of interest" description="Disordered" evidence="1">
    <location>
        <begin position="1"/>
        <end position="20"/>
    </location>
</feature>
<dbReference type="Gene3D" id="2.160.20.10">
    <property type="entry name" value="Single-stranded right-handed beta-helix, Pectin lyase-like"/>
    <property type="match status" value="1"/>
</dbReference>
<evidence type="ECO:0000256" key="1">
    <source>
        <dbReference type="SAM" id="MobiDB-lite"/>
    </source>
</evidence>
<feature type="region of interest" description="Disordered" evidence="1">
    <location>
        <begin position="2868"/>
        <end position="2948"/>
    </location>
</feature>
<comment type="caution">
    <text evidence="3">The sequence shown here is derived from an EMBL/GenBank/DDBJ whole genome shotgun (WGS) entry which is preliminary data.</text>
</comment>
<feature type="signal peptide" evidence="2">
    <location>
        <begin position="1"/>
        <end position="42"/>
    </location>
</feature>
<gene>
    <name evidence="3" type="ORF">POM99_13035</name>
</gene>
<dbReference type="InterPro" id="IPR011050">
    <property type="entry name" value="Pectin_lyase_fold/virulence"/>
</dbReference>
<keyword evidence="2" id="KW-0732">Signal</keyword>
<sequence>MAATGSNLPKPTVRKRSRKETWTASSLAIAATLAAGAIAAHAQSLQGTGTFTNPANGSIFATLTTTDVTLNSPQSVINWTPTDTSGTGTILFQPNGTTTTFHNNAGSTADFAVLNRVIPVDASGNPVLNRPIRFDGRTVSEIQSAAGGPATRGGTVFFYTPGGIIIGSTSVFDVGNLVLTTSDIPYDAATGNFGSGSTYQFLSAQAGTSVTVEAGAQINSSVGSAANAYVALVAPRIVQDGAISVDGSAALVAADAATIQFSPDGLYNIQVDSGTSATGNVISNSGTITNVASAGGTVVQGIYMVAVPKNTAITMAIAGGSQLGFAVAGGANVVGNTVVLSAGQDIVGGAVGNTASAGGGTGQADIRIGAITSNSALAAVASGNAVVGVGPGETATFGSDLSVAGVVHPGSPDTNAAHVLVSGAGSTMTVAGNLSVISRDAAAVFTGAPSDTSQATLDLNQGSLTVGGSVFISANRSGLTEGASITGGTAYLGLTNGSTLDVTGDLAFTAQGQGGPTSATSANAGSGTGGAVLLAYDGGSTITVGGGITANASGSGGSAFPAGFAGGAGTGGNVTFFGLAGAGALDVGGGVTMTAEGIGGFGNATLPTDQSGGDGTGGAVNFSIQGATAQTITIGGDVNMSVVGAGASANTGLAGNGQGGQATLSLSGGKHGLTVANVFMSAAGSGGSGTDVTAGNGQGGIAFAALDDGAQLTTGILSVTANAQGGDYFSTGAGGTGIGGNAAISIGGNGGGISASIINVEASGTGGLAADSFSGDGSLGRGGTATVSAGAGTLSGQSIFVLASGTGGDGIDNGGAGQGGTAQLLSTGGTIQSSADSSVTAEGKGGFGEVLGGAGTGGNAIISALTGNVTLGGSSPVFVSAAGFGGSAAPFGATGGTGHGGQVQIVANNGSVSFTGGANVGANGAGGVGSNGGNGGGAIGGTVSIDAQSNAAGGSLIALFDSTINVSGVGGAGGDAISPDIAGGNGGNGQGGTLNFNGSTSNGTLSAGTLTVNAFGRGGAGGIGGVDDVGNGFNGGNGGRGQGGTANFTSNGLVGGVAPTGTTTLGALTVDASGNGGAAGAPGVGPGVPANGGSGGNGTGGTIGILAEVGGSTFQVTNDAQLTADGIGASGLGCITCAFDGGAGQGGAIFIGSTTATTGNSISAGNLTLSAISRGGNSLVGVGGAGSGGSLVIAGSGFALNTGTLSMAAVAYGGGAFGTNIAGAAQGGDARINLGTGATLGSTSAALITSAFGGGNADAGGKGGVGTGGVSSFISTGGAASIINGISLQADGNGGLGDFGSPLGIGGDGAGGSVFLSAGSEGAGNSGNGGSITNGGATSISASGFGALGGTGGNGLGGDVLVSASNGSLALQDLTGTANGIGGQGLVGGAGGNGQGGTFVIAALNDLGGAAVINGTTVQVGANGLGGDGGNGISGDGGKGGDGLGGLVSILGAAGNGVLNLGDVTAHARGFGGLGGNGVSVISVGTGGNGGAGGSAVGGGVQVGTQSHVDTGALNTGSASFTSVTVIADGNGGTGGSGGTGPIQGNGGAGGDGSGGGTVLLVRGSPVTINGAGVFFADGAAGFGGVGLVDGAGGDAFVGGPVPTGTSLAAAALVVTNRSGQPTQRGSLVAQDLTFYARALGGLGSTNGTQTDLGNSVRFTLSGADVSATTLSFTSTGTPTLTGPASAIQLQDGLATISGGFSFDTQGSLSLQSANGGLTAAAVNISGGNWIDAGPLAGTPGVLFGTGSVNLVTGQDLIANASFQSGGNLSIGAAGAVALGNLVAAGQINGSAGTTMNLANVTAGGLVGLGATDDLTVGNVSTGSNAFLSSGGVLTTGAIGAADTATIFGDGGVTTGNVTVGNAIAIGSVTSVTTGALSAGLVSPLGSSLATYDITVQSDGAIALGDAQAAGDLAVFGGSSISAGTLGGRDIAVLSTGNQTLGGIGATGRVLLADQSMSSLGGAPFSSTYDLNAVFAAAPVGTAGSITLNGPVTAGQFTAVTLSGFGGQSITAGDAIRIDAGAAGLSAGAIGSAAGSVTLTSGGNIAVDDLAAGSGLSVNATGNLAMGAGTSAAGDVTLFSIGNFAASGPIDAAGGNLSLISAGSVVAGDLHAQGTLGTVALRVQGAATTALGALSADAGDIEVGSVRALSLGNLVAQNGAVALASVGTLDAGSLTVIGGDLQLTSGADTTVGAVSLTNGTLSTTIAGALTGASLTVTGGSLVTLDPTGNLSLGTVQTDGDLVATGVDVSLGAVNAANVVLNAAGTLSTLQINAVNGVDVRAAGILNTGVLSATGDVSASATGNVAIAGIGTDGLVTVSGNALALGNLRGSSVALTSAGTLAAGTVTATTGAVSITAGNGIALNGSLDGATGVTLAAGSGGIAAGFMQSGGAIVATSSGDVSAGAIRATGNVEIASSGGSIGTVNVVAGGNVLLAAGNSLSSNLVVGQDIALLAGQDIIINGPVLSGHFNGTLFTADNGRVLMAGNQMAALGGSPGAFDYDAVFAVAPQRAGGAIRLTGFNAGAFTAASQGSVRIGRSTASQSVYVESGGLVTVAQQWQAPDIAISSADIDILAAPVGASQPGGLNAGVNGKIVLQSGAAGPMLIGDGLTGTGYTLDNGEWSLINSGSLTVQGGSMRIGNLDVTGPDAGSTIDDPNGFVRFRTGPTGSIRITGNVVATGFRPTNALEFLTGQFELDSSTGSLAVQGINGALSGTLRINADHIHVASGTVLDRLANDPFYSGFVQDLDAGSGSPRDGAVLRAGAFDMQVGTTFYVQNTGTFIDPAGLLVPLGTFGISATRSTPITVVLNGRFASSPTDLAGRDAFRAFREGRNDLALFGGESRLNDCLISSIICGETFPDPSFRDKITVLTDPGLEDTPDLVSDDDDGEGQPPAAGDAGGSGPIAPPMPLINTGPLDPLVEIDEPVAGSGNPGLMGLGKGKETPSQGEQK</sequence>
<evidence type="ECO:0000256" key="2">
    <source>
        <dbReference type="SAM" id="SignalP"/>
    </source>
</evidence>
<reference evidence="3 4" key="1">
    <citation type="submission" date="2023-03" db="EMBL/GenBank/DDBJ databases">
        <title>Novosphingobium cyanobacteriorum sp. nov., isolated from a eutrophic reservoir during the Microcystis bloom period.</title>
        <authorList>
            <person name="Kang M."/>
            <person name="Le V."/>
            <person name="Ko S.-R."/>
            <person name="Lee S.-A."/>
            <person name="Ahn C.-Y."/>
        </authorList>
    </citation>
    <scope>NUCLEOTIDE SEQUENCE [LARGE SCALE GENOMIC DNA]</scope>
    <source>
        <strain evidence="3 4">HBC54</strain>
    </source>
</reference>
<keyword evidence="4" id="KW-1185">Reference proteome</keyword>
<organism evidence="3 4">
    <name type="scientific">Novosphingobium cyanobacteriorum</name>
    <dbReference type="NCBI Taxonomy" id="3024215"/>
    <lineage>
        <taxon>Bacteria</taxon>
        <taxon>Pseudomonadati</taxon>
        <taxon>Pseudomonadota</taxon>
        <taxon>Alphaproteobacteria</taxon>
        <taxon>Sphingomonadales</taxon>
        <taxon>Sphingomonadaceae</taxon>
        <taxon>Novosphingobium</taxon>
    </lineage>
</organism>
<feature type="compositionally biased region" description="Acidic residues" evidence="1">
    <location>
        <begin position="2872"/>
        <end position="2887"/>
    </location>
</feature>
<dbReference type="InterPro" id="IPR012334">
    <property type="entry name" value="Pectin_lyas_fold"/>
</dbReference>
<dbReference type="SUPFAM" id="SSF51126">
    <property type="entry name" value="Pectin lyase-like"/>
    <property type="match status" value="1"/>
</dbReference>
<name>A0ABT6CJQ9_9SPHN</name>
<feature type="chain" id="PRO_5045803712" description="Autotransporter domain-containing protein" evidence="2">
    <location>
        <begin position="43"/>
        <end position="2948"/>
    </location>
</feature>
<proteinExistence type="predicted"/>
<accession>A0ABT6CJQ9</accession>
<dbReference type="EMBL" id="JAROCY010000011">
    <property type="protein sequence ID" value="MDF8334132.1"/>
    <property type="molecule type" value="Genomic_DNA"/>
</dbReference>
<dbReference type="RefSeq" id="WP_277278497.1">
    <property type="nucleotide sequence ID" value="NZ_JAROCY010000011.1"/>
</dbReference>
<dbReference type="Proteomes" id="UP001222770">
    <property type="component" value="Unassembled WGS sequence"/>
</dbReference>
<evidence type="ECO:0000313" key="3">
    <source>
        <dbReference type="EMBL" id="MDF8334132.1"/>
    </source>
</evidence>
<evidence type="ECO:0000313" key="4">
    <source>
        <dbReference type="Proteomes" id="UP001222770"/>
    </source>
</evidence>